<keyword evidence="2" id="KW-1185">Reference proteome</keyword>
<sequence length="169" mass="18729">MHFIEPTDQAPYRTEVAPGLWGPGIATVVTEPGELPYITTATVQPSGGRYLVTKLVAEQHGDGPPIQRGELAKIGVDQFVRFTASHVLARRGNRLGLPNYEAFFERVEKARRVEDDDLPDLAAAYRWIRLQEGKPTTLLSRELGVSLATMKRWIARAADAGHLGREERG</sequence>
<dbReference type="RefSeq" id="WP_146437216.1">
    <property type="nucleotide sequence ID" value="NZ_VIGV01000010.1"/>
</dbReference>
<dbReference type="OrthoDB" id="4472727at2"/>
<protein>
    <recommendedName>
        <fullName evidence="3">Helix-turn-helix domain-containing protein</fullName>
    </recommendedName>
</protein>
<dbReference type="Proteomes" id="UP000319792">
    <property type="component" value="Unassembled WGS sequence"/>
</dbReference>
<gene>
    <name evidence="1" type="ORF">FK268_19950</name>
</gene>
<dbReference type="AlphaFoldDB" id="A0A5C5RI90"/>
<proteinExistence type="predicted"/>
<reference evidence="1 2" key="1">
    <citation type="submission" date="2019-06" db="EMBL/GenBank/DDBJ databases">
        <authorList>
            <person name="Teng J.L.L."/>
            <person name="Lee H.H."/>
            <person name="Lau S.K.P."/>
            <person name="Woo P.C.Y."/>
        </authorList>
    </citation>
    <scope>NUCLEOTIDE SEQUENCE [LARGE SCALE GENOMIC DNA]</scope>
    <source>
        <strain evidence="1 2">HKU70</strain>
    </source>
</reference>
<reference evidence="1 2" key="2">
    <citation type="submission" date="2019-08" db="EMBL/GenBank/DDBJ databases">
        <title>Tsukamurella conjunctivitidis sp. nov., Tsukamurella assacharolytica sp. nov. and Tsukamurella sputae sp. nov. isolated from patients with conjunctivitis, bacteraemia (lymphoma) and respiratory infection (sputum) in Hong Kong.</title>
        <authorList>
            <person name="Fok K.M.N."/>
            <person name="Fong J.Y.H."/>
        </authorList>
    </citation>
    <scope>NUCLEOTIDE SEQUENCE [LARGE SCALE GENOMIC DNA]</scope>
    <source>
        <strain evidence="1 2">HKU70</strain>
    </source>
</reference>
<evidence type="ECO:0000313" key="1">
    <source>
        <dbReference type="EMBL" id="TWS22282.1"/>
    </source>
</evidence>
<evidence type="ECO:0000313" key="2">
    <source>
        <dbReference type="Proteomes" id="UP000319792"/>
    </source>
</evidence>
<evidence type="ECO:0008006" key="3">
    <source>
        <dbReference type="Google" id="ProtNLM"/>
    </source>
</evidence>
<accession>A0A5C5RI90</accession>
<dbReference type="EMBL" id="VIGV01000010">
    <property type="protein sequence ID" value="TWS22282.1"/>
    <property type="molecule type" value="Genomic_DNA"/>
</dbReference>
<name>A0A5C5RI90_9ACTN</name>
<comment type="caution">
    <text evidence="1">The sequence shown here is derived from an EMBL/GenBank/DDBJ whole genome shotgun (WGS) entry which is preliminary data.</text>
</comment>
<organism evidence="1 2">
    <name type="scientific">Tsukamurella sputi</name>
    <dbReference type="NCBI Taxonomy" id="2591848"/>
    <lineage>
        <taxon>Bacteria</taxon>
        <taxon>Bacillati</taxon>
        <taxon>Actinomycetota</taxon>
        <taxon>Actinomycetes</taxon>
        <taxon>Mycobacteriales</taxon>
        <taxon>Tsukamurellaceae</taxon>
        <taxon>Tsukamurella</taxon>
    </lineage>
</organism>